<dbReference type="RefSeq" id="XP_020666620.2">
    <property type="nucleotide sequence ID" value="XM_020810961.2"/>
</dbReference>
<dbReference type="InterPro" id="IPR013087">
    <property type="entry name" value="Znf_C2H2_type"/>
</dbReference>
<dbReference type="CTD" id="91752"/>
<dbReference type="InterPro" id="IPR052445">
    <property type="entry name" value="ZnF-G_patch_domain"/>
</dbReference>
<organism evidence="6 7">
    <name type="scientific">Pogona vitticeps</name>
    <name type="common">central bearded dragon</name>
    <dbReference type="NCBI Taxonomy" id="103695"/>
    <lineage>
        <taxon>Eukaryota</taxon>
        <taxon>Metazoa</taxon>
        <taxon>Chordata</taxon>
        <taxon>Craniata</taxon>
        <taxon>Vertebrata</taxon>
        <taxon>Euteleostomi</taxon>
        <taxon>Lepidosauria</taxon>
        <taxon>Squamata</taxon>
        <taxon>Bifurcata</taxon>
        <taxon>Unidentata</taxon>
        <taxon>Episquamata</taxon>
        <taxon>Toxicofera</taxon>
        <taxon>Iguania</taxon>
        <taxon>Acrodonta</taxon>
        <taxon>Agamidae</taxon>
        <taxon>Amphibolurinae</taxon>
        <taxon>Pogona</taxon>
    </lineage>
</organism>
<feature type="region of interest" description="Disordered" evidence="4">
    <location>
        <begin position="855"/>
        <end position="920"/>
    </location>
</feature>
<feature type="compositionally biased region" description="Polar residues" evidence="4">
    <location>
        <begin position="679"/>
        <end position="689"/>
    </location>
</feature>
<feature type="compositionally biased region" description="Low complexity" evidence="4">
    <location>
        <begin position="494"/>
        <end position="506"/>
    </location>
</feature>
<evidence type="ECO:0000313" key="6">
    <source>
        <dbReference type="Proteomes" id="UP001652642"/>
    </source>
</evidence>
<keyword evidence="6" id="KW-1185">Reference proteome</keyword>
<feature type="domain" description="C2H2-type" evidence="5">
    <location>
        <begin position="59"/>
        <end position="81"/>
    </location>
</feature>
<dbReference type="GeneID" id="110088578"/>
<evidence type="ECO:0000256" key="4">
    <source>
        <dbReference type="SAM" id="MobiDB-lite"/>
    </source>
</evidence>
<evidence type="ECO:0000259" key="5">
    <source>
        <dbReference type="PROSITE" id="PS00028"/>
    </source>
</evidence>
<evidence type="ECO:0000256" key="3">
    <source>
        <dbReference type="ARBA" id="ARBA00022833"/>
    </source>
</evidence>
<reference evidence="7" key="2">
    <citation type="submission" date="2025-08" db="UniProtKB">
        <authorList>
            <consortium name="RefSeq"/>
        </authorList>
    </citation>
    <scope>IDENTIFICATION</scope>
</reference>
<dbReference type="PROSITE" id="PS00028">
    <property type="entry name" value="ZINC_FINGER_C2H2_1"/>
    <property type="match status" value="1"/>
</dbReference>
<dbReference type="PANTHER" id="PTHR17614:SF13">
    <property type="entry name" value="ZINC FINGER PROTEIN 804A"/>
    <property type="match status" value="1"/>
</dbReference>
<evidence type="ECO:0000256" key="2">
    <source>
        <dbReference type="ARBA" id="ARBA00022771"/>
    </source>
</evidence>
<feature type="region of interest" description="Disordered" evidence="4">
    <location>
        <begin position="668"/>
        <end position="689"/>
    </location>
</feature>
<feature type="compositionally biased region" description="Basic and acidic residues" evidence="4">
    <location>
        <begin position="295"/>
        <end position="305"/>
    </location>
</feature>
<feature type="region of interest" description="Disordered" evidence="4">
    <location>
        <begin position="340"/>
        <end position="429"/>
    </location>
</feature>
<feature type="compositionally biased region" description="Polar residues" evidence="4">
    <location>
        <begin position="902"/>
        <end position="920"/>
    </location>
</feature>
<dbReference type="AlphaFoldDB" id="A0A6J0V514"/>
<keyword evidence="2" id="KW-0863">Zinc-finger</keyword>
<dbReference type="InterPro" id="IPR036236">
    <property type="entry name" value="Znf_C2H2_sf"/>
</dbReference>
<dbReference type="GO" id="GO:0005634">
    <property type="term" value="C:nucleus"/>
    <property type="evidence" value="ECO:0007669"/>
    <property type="project" value="TreeGrafter"/>
</dbReference>
<gene>
    <name evidence="7" type="primary">ZNF804A</name>
</gene>
<sequence length="1224" mass="135853">MECYYIVISSAHLSNGHFRNIKGVFRGPLSKNGNKTLDYAEKENTIAKALEDLKANFYCELCDKQYYKHQEFDNHINSYDHAHKQRLKELKQREFARNVASKSRKDERKQEKALQRLHKLAELRKEAACAPGSGPMFRSTTVMVRDNLNEIPPRALFDSAEKEQEFNFALLHSSKSTGNVTSVASLSLANNSQPEVNQLGDQMQRLHGHKVAFSFAFPKKASVKLESSAAAFYEYNDETSTEHGLNRRSRFVPGPCTLQVSPAEETVPCLEEKPNSIALLTEKHAHGTVCPPAPDSHESPSQENMAKEVVHLRPSFSHSKSPELGNLDNISINADSVVLPDETPSKVSPGNPDLSAETNSGEHIRNDCTGLPVNEECSSEHNGQEDHGQNISSDSPTAEDEIKKCSSIGQVPTHSEGETVTPPCKQNPHKRPYEPFVPVLNKFGSTILQWPSEMLMYTNTEPSISYSCNPLCFDFRSSRLKEGLEKSKRPFHMPSSSPKPDSSQSSVLDSTDKSLSVTASCATDINVCPCDNVTLVLPDVSSPVSCDPEKNQDALDVDTEKHEALCSSLKCLRESSCAHEQQNKGWVKRTHEKWLHKNRKRKRRRKLCHHHYEEMTEAENDTHPITEQHNFCAVNKHQKLHDTPEQGVAENGVGGPIAELLQPASETLEGEKGEDNGTIAPSSNQQDYQTPHSVWHTKAYSNCCMKANHLWRGNKPVSHRQSSKAGLSSGRQGSAYSRTFCKWNIRRCSSSSVHKHLAPDENQAGNQTQSIKRAYNSLTDEPERSYRKRRHHIPSCSSDDISHTETCLSEDNSRQTYGLAASCKPKRKRRRKRTRMHLAFIERAYRDLSRRSIHANAPEEVSVGNHSPKPLTEGNTEQTKNPTTTDCAGNMEKTAQALENEASPQSDCLLSLENTPGSHGSITENIPHVEQLTYSASPVPEHGILAAMEPRNLPKEGEMHENVSAPEIQAPNKVPTLERNVDPPPSKAYLCHYEVAETIPQEKLNPSANEWLHCNPGMFNTPPPLPFKEAHMNSHAFLTTEQILTPFALPDHALLLPPENHDKFKDLPGEAYHQIIQQNMFTSKMKLTFPPAALQPSSAPLPPLSLHQQPLCSTSVTTIHHTVLQQHAAAAAAAAAASTFKVLQPHQQFLSQVPTLSRTPLPHFSVGPRLCPAGHTALVGPPQLPLIPASVLHPSHLAFSPLPHSLFPSLLSPHPAVIPLQPLF</sequence>
<feature type="region of interest" description="Disordered" evidence="4">
    <location>
        <begin position="485"/>
        <end position="509"/>
    </location>
</feature>
<name>A0A6J0V514_9SAUR</name>
<evidence type="ECO:0000313" key="7">
    <source>
        <dbReference type="RefSeq" id="XP_020666620.2"/>
    </source>
</evidence>
<dbReference type="Proteomes" id="UP001652642">
    <property type="component" value="Chromosome 1"/>
</dbReference>
<dbReference type="GO" id="GO:0008270">
    <property type="term" value="F:zinc ion binding"/>
    <property type="evidence" value="ECO:0007669"/>
    <property type="project" value="UniProtKB-KW"/>
</dbReference>
<feature type="compositionally biased region" description="Polar residues" evidence="4">
    <location>
        <begin position="873"/>
        <end position="887"/>
    </location>
</feature>
<feature type="compositionally biased region" description="Polar residues" evidence="4">
    <location>
        <begin position="795"/>
        <end position="811"/>
    </location>
</feature>
<keyword evidence="1" id="KW-0479">Metal-binding</keyword>
<feature type="region of interest" description="Disordered" evidence="4">
    <location>
        <begin position="286"/>
        <end position="305"/>
    </location>
</feature>
<evidence type="ECO:0000256" key="1">
    <source>
        <dbReference type="ARBA" id="ARBA00022723"/>
    </source>
</evidence>
<dbReference type="SUPFAM" id="SSF57667">
    <property type="entry name" value="beta-beta-alpha zinc fingers"/>
    <property type="match status" value="1"/>
</dbReference>
<reference evidence="6" key="1">
    <citation type="submission" date="2025-05" db="UniProtKB">
        <authorList>
            <consortium name="RefSeq"/>
        </authorList>
    </citation>
    <scope>NUCLEOTIDE SEQUENCE [LARGE SCALE GENOMIC DNA]</scope>
</reference>
<accession>A0A6J0V514</accession>
<dbReference type="InParanoid" id="A0A6J0V514"/>
<keyword evidence="3" id="KW-0862">Zinc</keyword>
<dbReference type="KEGG" id="pvt:110088578"/>
<dbReference type="OrthoDB" id="4822at2759"/>
<feature type="region of interest" description="Disordered" evidence="4">
    <location>
        <begin position="779"/>
        <end position="811"/>
    </location>
</feature>
<proteinExistence type="predicted"/>
<feature type="compositionally biased region" description="Basic and acidic residues" evidence="4">
    <location>
        <begin position="378"/>
        <end position="388"/>
    </location>
</feature>
<dbReference type="PANTHER" id="PTHR17614">
    <property type="entry name" value="ZINC FINGER-CONTAINING"/>
    <property type="match status" value="1"/>
</dbReference>
<protein>
    <submittedName>
        <fullName evidence="7">Zinc finger protein 804A</fullName>
    </submittedName>
</protein>